<dbReference type="InterPro" id="IPR021354">
    <property type="entry name" value="DUF2975"/>
</dbReference>
<organism evidence="2 3">
    <name type="scientific">Alkalicoccobacillus porphyridii</name>
    <dbReference type="NCBI Taxonomy" id="2597270"/>
    <lineage>
        <taxon>Bacteria</taxon>
        <taxon>Bacillati</taxon>
        <taxon>Bacillota</taxon>
        <taxon>Bacilli</taxon>
        <taxon>Bacillales</taxon>
        <taxon>Bacillaceae</taxon>
        <taxon>Alkalicoccobacillus</taxon>
    </lineage>
</organism>
<keyword evidence="1" id="KW-0812">Transmembrane</keyword>
<accession>A0A553ZTN8</accession>
<feature type="transmembrane region" description="Helical" evidence="1">
    <location>
        <begin position="87"/>
        <end position="111"/>
    </location>
</feature>
<evidence type="ECO:0000256" key="1">
    <source>
        <dbReference type="SAM" id="Phobius"/>
    </source>
</evidence>
<protein>
    <submittedName>
        <fullName evidence="2">DUF2975 domain-containing protein</fullName>
    </submittedName>
</protein>
<keyword evidence="3" id="KW-1185">Reference proteome</keyword>
<dbReference type="Proteomes" id="UP000318521">
    <property type="component" value="Unassembled WGS sequence"/>
</dbReference>
<comment type="caution">
    <text evidence="2">The sequence shown here is derived from an EMBL/GenBank/DDBJ whole genome shotgun (WGS) entry which is preliminary data.</text>
</comment>
<dbReference type="OrthoDB" id="1100174at2"/>
<dbReference type="RefSeq" id="WP_143850480.1">
    <property type="nucleotide sequence ID" value="NZ_VLXZ01000018.1"/>
</dbReference>
<feature type="transmembrane region" description="Helical" evidence="1">
    <location>
        <begin position="43"/>
        <end position="67"/>
    </location>
</feature>
<evidence type="ECO:0000313" key="3">
    <source>
        <dbReference type="Proteomes" id="UP000318521"/>
    </source>
</evidence>
<keyword evidence="1" id="KW-1133">Transmembrane helix</keyword>
<name>A0A553ZTN8_9BACI</name>
<gene>
    <name evidence="2" type="ORF">FN960_19130</name>
</gene>
<dbReference type="EMBL" id="VLXZ01000018">
    <property type="protein sequence ID" value="TSB44832.1"/>
    <property type="molecule type" value="Genomic_DNA"/>
</dbReference>
<feature type="transmembrane region" description="Helical" evidence="1">
    <location>
        <begin position="7"/>
        <end position="31"/>
    </location>
</feature>
<sequence length="159" mass="17426">MKRETLFLKVAVFLIGAPVLALCIFWVPLIASQASIFYPTLAHWRFLVMAGLYITAVAFFIALYQAIKLLRYIDKNETFTNGAIQALTHITTCAVVISGCYVLSLPIFYLVAEADDAPGIIVLGLVILFASTVIAVFAAVLKKLLKNAIEIKSENDLTV</sequence>
<dbReference type="Pfam" id="PF11188">
    <property type="entry name" value="DUF2975"/>
    <property type="match status" value="1"/>
</dbReference>
<proteinExistence type="predicted"/>
<reference evidence="2 3" key="1">
    <citation type="submission" date="2019-07" db="EMBL/GenBank/DDBJ databases">
        <authorList>
            <person name="Park Y.J."/>
            <person name="Jeong S.E."/>
            <person name="Jung H.S."/>
        </authorList>
    </citation>
    <scope>NUCLEOTIDE SEQUENCE [LARGE SCALE GENOMIC DNA]</scope>
    <source>
        <strain evidence="3">P16(2019)</strain>
    </source>
</reference>
<feature type="transmembrane region" description="Helical" evidence="1">
    <location>
        <begin position="117"/>
        <end position="141"/>
    </location>
</feature>
<keyword evidence="1" id="KW-0472">Membrane</keyword>
<dbReference type="AlphaFoldDB" id="A0A553ZTN8"/>
<evidence type="ECO:0000313" key="2">
    <source>
        <dbReference type="EMBL" id="TSB44832.1"/>
    </source>
</evidence>